<dbReference type="PANTHER" id="PTHR13376:SF0">
    <property type="entry name" value="INTRAFLAGELLAR TRANSPORT PROTEIN 46 HOMOLOG"/>
    <property type="match status" value="1"/>
</dbReference>
<protein>
    <recommendedName>
        <fullName evidence="3">Intraflagellar transport protein 46 homolog</fullName>
    </recommendedName>
</protein>
<keyword evidence="5" id="KW-0969">Cilium</keyword>
<evidence type="ECO:0000256" key="6">
    <source>
        <dbReference type="ARBA" id="ARBA00023212"/>
    </source>
</evidence>
<dbReference type="WBParaSite" id="PSU_v2.g3331.t1">
    <property type="protein sequence ID" value="PSU_v2.g3331.t1"/>
    <property type="gene ID" value="PSU_v2.g3331"/>
</dbReference>
<evidence type="ECO:0000256" key="5">
    <source>
        <dbReference type="ARBA" id="ARBA00023069"/>
    </source>
</evidence>
<evidence type="ECO:0000256" key="7">
    <source>
        <dbReference type="ARBA" id="ARBA00023273"/>
    </source>
</evidence>
<evidence type="ECO:0000256" key="1">
    <source>
        <dbReference type="ARBA" id="ARBA00004120"/>
    </source>
</evidence>
<evidence type="ECO:0000256" key="2">
    <source>
        <dbReference type="ARBA" id="ARBA00007700"/>
    </source>
</evidence>
<dbReference type="InterPro" id="IPR022088">
    <property type="entry name" value="Intraflagellar_transp_cmplxB"/>
</dbReference>
<dbReference type="GO" id="GO:0031514">
    <property type="term" value="C:motile cilium"/>
    <property type="evidence" value="ECO:0007669"/>
    <property type="project" value="TreeGrafter"/>
</dbReference>
<keyword evidence="6" id="KW-0206">Cytoskeleton</keyword>
<name>A0A914YUI5_9BILA</name>
<organism evidence="8 9">
    <name type="scientific">Panagrolaimus superbus</name>
    <dbReference type="NCBI Taxonomy" id="310955"/>
    <lineage>
        <taxon>Eukaryota</taxon>
        <taxon>Metazoa</taxon>
        <taxon>Ecdysozoa</taxon>
        <taxon>Nematoda</taxon>
        <taxon>Chromadorea</taxon>
        <taxon>Rhabditida</taxon>
        <taxon>Tylenchina</taxon>
        <taxon>Panagrolaimomorpha</taxon>
        <taxon>Panagrolaimoidea</taxon>
        <taxon>Panagrolaimidae</taxon>
        <taxon>Panagrolaimus</taxon>
    </lineage>
</organism>
<sequence>MPDIEKLMEEWNPELDSTLSQIKLPSATIDATTEEYADICLAVADIPVHNNSRIQSLHLLFSLYNEFKNSQHFRNVAYDGHNNNHNNTETNRLEL</sequence>
<dbReference type="GO" id="GO:0060271">
    <property type="term" value="P:cilium assembly"/>
    <property type="evidence" value="ECO:0007669"/>
    <property type="project" value="TreeGrafter"/>
</dbReference>
<dbReference type="Proteomes" id="UP000887577">
    <property type="component" value="Unplaced"/>
</dbReference>
<dbReference type="AlphaFoldDB" id="A0A914YUI5"/>
<evidence type="ECO:0000256" key="3">
    <source>
        <dbReference type="ARBA" id="ARBA00017206"/>
    </source>
</evidence>
<proteinExistence type="inferred from homology"/>
<keyword evidence="8" id="KW-1185">Reference proteome</keyword>
<evidence type="ECO:0000313" key="9">
    <source>
        <dbReference type="WBParaSite" id="PSU_v2.g3331.t1"/>
    </source>
</evidence>
<keyword evidence="7" id="KW-0966">Cell projection</keyword>
<comment type="similarity">
    <text evidence="2">Belongs to the IFT46 family.</text>
</comment>
<reference evidence="9" key="1">
    <citation type="submission" date="2022-11" db="UniProtKB">
        <authorList>
            <consortium name="WormBaseParasite"/>
        </authorList>
    </citation>
    <scope>IDENTIFICATION</scope>
</reference>
<comment type="subcellular location">
    <subcellularLocation>
        <location evidence="1">Cytoplasm</location>
        <location evidence="1">Cytoskeleton</location>
        <location evidence="1">Cilium basal body</location>
    </subcellularLocation>
</comment>
<accession>A0A914YUI5</accession>
<dbReference type="GO" id="GO:0030992">
    <property type="term" value="C:intraciliary transport particle B"/>
    <property type="evidence" value="ECO:0007669"/>
    <property type="project" value="TreeGrafter"/>
</dbReference>
<evidence type="ECO:0000313" key="8">
    <source>
        <dbReference type="Proteomes" id="UP000887577"/>
    </source>
</evidence>
<keyword evidence="4" id="KW-0963">Cytoplasm</keyword>
<dbReference type="GO" id="GO:0042073">
    <property type="term" value="P:intraciliary transport"/>
    <property type="evidence" value="ECO:0007669"/>
    <property type="project" value="InterPro"/>
</dbReference>
<dbReference type="Pfam" id="PF12317">
    <property type="entry name" value="IFT46_B_C"/>
    <property type="match status" value="1"/>
</dbReference>
<dbReference type="PANTHER" id="PTHR13376">
    <property type="entry name" value="INTRAFLAGELLAR TRANSPORT PROTEIN 46 HOMOLOG"/>
    <property type="match status" value="1"/>
</dbReference>
<dbReference type="GO" id="GO:0005815">
    <property type="term" value="C:microtubule organizing center"/>
    <property type="evidence" value="ECO:0007669"/>
    <property type="project" value="TreeGrafter"/>
</dbReference>
<evidence type="ECO:0000256" key="4">
    <source>
        <dbReference type="ARBA" id="ARBA00022490"/>
    </source>
</evidence>